<evidence type="ECO:0000313" key="17">
    <source>
        <dbReference type="Proteomes" id="UP000019482"/>
    </source>
</evidence>
<dbReference type="InterPro" id="IPR013520">
    <property type="entry name" value="Ribonucl_H"/>
</dbReference>
<dbReference type="InterPro" id="IPR040982">
    <property type="entry name" value="DNA_pol3_finger"/>
</dbReference>
<dbReference type="Pfam" id="PF01336">
    <property type="entry name" value="tRNA_anti-codon"/>
    <property type="match status" value="1"/>
</dbReference>
<dbReference type="Gene3D" id="3.20.20.140">
    <property type="entry name" value="Metal-dependent hydrolases"/>
    <property type="match status" value="2"/>
</dbReference>
<evidence type="ECO:0000313" key="16">
    <source>
        <dbReference type="EMBL" id="CDL90168.1"/>
    </source>
</evidence>
<dbReference type="EC" id="2.7.7.7" evidence="13"/>
<dbReference type="PANTHER" id="PTHR32294">
    <property type="entry name" value="DNA POLYMERASE III SUBUNIT ALPHA"/>
    <property type="match status" value="1"/>
</dbReference>
<comment type="function">
    <text evidence="11">DNA polymerase III is a complex, multichain enzyme responsible for most of the replicative synthesis in bacteria. This DNA polymerase also exhibits 3' to 5' exonuclease activity. The alpha chain is the DNA polymerase.</text>
</comment>
<dbReference type="NCBIfam" id="TIGR00573">
    <property type="entry name" value="dnaq"/>
    <property type="match status" value="1"/>
</dbReference>
<dbReference type="GO" id="GO:0008408">
    <property type="term" value="F:3'-5' exonuclease activity"/>
    <property type="evidence" value="ECO:0007669"/>
    <property type="project" value="UniProtKB-UniRule"/>
</dbReference>
<dbReference type="InterPro" id="IPR004365">
    <property type="entry name" value="NA-bd_OB_tRNA"/>
</dbReference>
<dbReference type="SMART" id="SM00481">
    <property type="entry name" value="POLIIIAc"/>
    <property type="match status" value="1"/>
</dbReference>
<dbReference type="NCBIfam" id="TIGR01405">
    <property type="entry name" value="polC_Gram_pos"/>
    <property type="match status" value="1"/>
</dbReference>
<dbReference type="Pfam" id="PF02811">
    <property type="entry name" value="PHP"/>
    <property type="match status" value="1"/>
</dbReference>
<dbReference type="InterPro" id="IPR024754">
    <property type="entry name" value="DNA_PolC-like_N_II"/>
</dbReference>
<dbReference type="SUPFAM" id="SSF50249">
    <property type="entry name" value="Nucleic acid-binding proteins"/>
    <property type="match status" value="1"/>
</dbReference>
<dbReference type="OrthoDB" id="9804290at2"/>
<comment type="catalytic activity">
    <reaction evidence="12 13">
        <text>DNA(n) + a 2'-deoxyribonucleoside 5'-triphosphate = DNA(n+1) + diphosphate</text>
        <dbReference type="Rhea" id="RHEA:22508"/>
        <dbReference type="Rhea" id="RHEA-COMP:17339"/>
        <dbReference type="Rhea" id="RHEA-COMP:17340"/>
        <dbReference type="ChEBI" id="CHEBI:33019"/>
        <dbReference type="ChEBI" id="CHEBI:61560"/>
        <dbReference type="ChEBI" id="CHEBI:173112"/>
        <dbReference type="EC" id="2.7.7.7"/>
    </reaction>
</comment>
<dbReference type="Pfam" id="PF07733">
    <property type="entry name" value="DNA_pol3_alpha"/>
    <property type="match status" value="2"/>
</dbReference>
<organism evidence="16 17">
    <name type="scientific">Clostridium tyrobutyricum DIVETGP</name>
    <dbReference type="NCBI Taxonomy" id="1408889"/>
    <lineage>
        <taxon>Bacteria</taxon>
        <taxon>Bacillati</taxon>
        <taxon>Bacillota</taxon>
        <taxon>Clostridia</taxon>
        <taxon>Eubacteriales</taxon>
        <taxon>Clostridiaceae</taxon>
        <taxon>Clostridium</taxon>
    </lineage>
</organism>
<dbReference type="InterPro" id="IPR006054">
    <property type="entry name" value="DnaQ"/>
</dbReference>
<keyword evidence="9 13" id="KW-0269">Exonuclease</keyword>
<keyword evidence="3 13" id="KW-0963">Cytoplasm</keyword>
<dbReference type="FunFam" id="3.30.420.10:FF:000045">
    <property type="entry name" value="3'-5' exonuclease DinG"/>
    <property type="match status" value="1"/>
</dbReference>
<dbReference type="InterPro" id="IPR012340">
    <property type="entry name" value="NA-bd_OB-fold"/>
</dbReference>
<keyword evidence="6 13" id="KW-0235">DNA replication</keyword>
<dbReference type="Pfam" id="PF17657">
    <property type="entry name" value="DNA_pol3_finger"/>
    <property type="match status" value="1"/>
</dbReference>
<dbReference type="InterPro" id="IPR004013">
    <property type="entry name" value="PHP_dom"/>
</dbReference>
<dbReference type="GO" id="GO:0003677">
    <property type="term" value="F:DNA binding"/>
    <property type="evidence" value="ECO:0007669"/>
    <property type="project" value="UniProtKB-UniRule"/>
</dbReference>
<dbReference type="GO" id="GO:0005737">
    <property type="term" value="C:cytoplasm"/>
    <property type="evidence" value="ECO:0007669"/>
    <property type="project" value="UniProtKB-SubCell"/>
</dbReference>
<dbReference type="NCBIfam" id="NF001688">
    <property type="entry name" value="PRK00448.1"/>
    <property type="match status" value="1"/>
</dbReference>
<keyword evidence="7 13" id="KW-0540">Nuclease</keyword>
<keyword evidence="8 13" id="KW-0378">Hydrolase</keyword>
<feature type="domain" description="Polymerase/histidinol phosphatase N-terminal" evidence="15">
    <location>
        <begin position="338"/>
        <end position="405"/>
    </location>
</feature>
<evidence type="ECO:0000256" key="1">
    <source>
        <dbReference type="ARBA" id="ARBA00003452"/>
    </source>
</evidence>
<comment type="caution">
    <text evidence="16">The sequence shown here is derived from an EMBL/GenBank/DDBJ whole genome shotgun (WGS) entry which is preliminary data.</text>
</comment>
<dbReference type="Gene3D" id="3.30.1900.20">
    <property type="match status" value="2"/>
</dbReference>
<dbReference type="InterPro" id="IPR012337">
    <property type="entry name" value="RNaseH-like_sf"/>
</dbReference>
<evidence type="ECO:0000256" key="6">
    <source>
        <dbReference type="ARBA" id="ARBA00022705"/>
    </source>
</evidence>
<accession>W6N1M5</accession>
<dbReference type="InterPro" id="IPR044923">
    <property type="entry name" value="PolC_middle_finger_sf"/>
</dbReference>
<sequence length="1436" mass="162386">MSTDIIKLLQENIDCNSDIIPEEIKLQKVQYLKKSNKLKVIVKSVNELNFKVKHKIKQIVSEELGCFNNIDLICYKDISNVSLGEVCNNYWLELVNIISSYIPVCKEFLTKSSKKVEDNTINIYSGNNFIYNFLKNKNLEKLMHKVIVDIFGIECTVFLIYDKNLYNEKFLEESQNKEKKYIESMLKNRSIVPNKVQNKTTSKRNSAFKNENREVKSGSIIFGKPITGAPMEIKDITEVQGIVVIRGTIFKKEIIETKTGRKIVTFYITDYTSSITVKFFPRPRDAERIIEEIKEGLYCTVRGESVNDPYARELVIMAKDIVKSIKTKKTDNASKKRVELHLHTQMSAMDAVSSASDLIERAASYGHRAIAITDHGVVQAYPEAMAAAKKYNIKVIYGIEAYLVDDGVPIAIGGEERNLDDTYVVFDIETTGFSSINDKIIEIGAIKIKDGKIIDRFSEFVNPQIPIPGRIVDLTSITDSMVSGADPIEKILPEFIDFIGDSVVVAHNAGFDTGFIKKNCRDMDMEFKNPIVDTVLLSRFLFPELKKFKLNVVAKHLGISLENHHRAVDDARATADILLRCFKILKDRNILNLGKINSEFLKNIDIKKEPTYHLIILVKNQIGLKNLYKLVSFSNLDYFFKRPRMPKSLIMKYKEGLIIGGACEAGQIYREVLSGKSDSELEHTLKFYDYLEIQPTGNNEFMIRNGTVNGQEELEKINKRICYLGDKYNLPVVATGDVHFMDEKDEVFRRIIMAGRGFSDADDQPPLYFRTTEEMLEEFQYLGTEKAEEVVIDNTNKITDMIGDVKPIPDETFPPKIEGAEEQIKDMTLHKVHSVYGDKLPDIVEKRLDKELNSIINNGYAVLYLIAQKLVAKSSEDGYLVGSRGSVGSSFVATMSNITEVNGLPPHYVCPKCKHSEFITDGSVSSGADLPEKKCPKCGTDMRRDGHDIPFETFLGFNGDKEPDIDLNFSGEYQSVVHKYTEVLFGKGHVFKAGTIGTIAEKTAYGYVKKYLSEKNITAPQAEIERLTIGCTGIKRTTGQHPGGVMVVPADNEIYNFTPVQHPADDNDTDIITTHFDYHSISGRLLKLDILGHDDPTVLRMLQDLTGLDPKKIPLGDHKVMSLFTSPEALGVTAEELGCPVGTYGLPEFGTKFVRQMLLDTKPKNFADLVRISGLSHGTNVWLNNAQYYIKEGYTTLSDCIACRDDIMMYLLNKGLPPKDAFTIMEKVRKGKGLTEEREALMREHDVPDWYIDSCKKIKYMFPKGHAVAYVMMAVRIAYFKVYYPKAYYATYFTVRADEFDVDIIIKGEESIKRKMDEIYTMGNNVTQKEKGLLTILELSYEMYKRKIKFLPVDIYKSDAVKFLIEDEGIRIPINALQGIGENAAKNIVKGREQGEFISKEDLKMRGKASKSAIEMLDVHGCLKGLPETNQLSLFA</sequence>
<dbReference type="Pfam" id="PF00929">
    <property type="entry name" value="RNase_T"/>
    <property type="match status" value="1"/>
</dbReference>
<evidence type="ECO:0000256" key="4">
    <source>
        <dbReference type="ARBA" id="ARBA00022679"/>
    </source>
</evidence>
<comment type="similarity">
    <text evidence="13">Belongs to the DNA polymerase type-C family. PolC subfamily.</text>
</comment>
<evidence type="ECO:0000256" key="11">
    <source>
        <dbReference type="ARBA" id="ARBA00025611"/>
    </source>
</evidence>
<evidence type="ECO:0000256" key="13">
    <source>
        <dbReference type="HAMAP-Rule" id="MF_00356"/>
    </source>
</evidence>
<dbReference type="CDD" id="cd04484">
    <property type="entry name" value="polC_OBF"/>
    <property type="match status" value="1"/>
</dbReference>
<dbReference type="GO" id="GO:0006261">
    <property type="term" value="P:DNA-templated DNA replication"/>
    <property type="evidence" value="ECO:0007669"/>
    <property type="project" value="UniProtKB-UniRule"/>
</dbReference>
<dbReference type="Gene3D" id="1.10.150.870">
    <property type="match status" value="1"/>
</dbReference>
<evidence type="ECO:0000259" key="14">
    <source>
        <dbReference type="SMART" id="SM00479"/>
    </source>
</evidence>
<dbReference type="InterPro" id="IPR036397">
    <property type="entry name" value="RNaseH_sf"/>
</dbReference>
<dbReference type="Gene3D" id="2.40.50.140">
    <property type="entry name" value="Nucleic acid-binding proteins"/>
    <property type="match status" value="1"/>
</dbReference>
<comment type="function">
    <text evidence="1 13">Required for replicative DNA synthesis. This DNA polymerase also exhibits 3' to 5' exonuclease activity.</text>
</comment>
<dbReference type="HAMAP" id="MF_00356">
    <property type="entry name" value="DNApol_PolC"/>
    <property type="match status" value="1"/>
</dbReference>
<keyword evidence="10 13" id="KW-0239">DNA-directed DNA polymerase</keyword>
<dbReference type="InterPro" id="IPR006308">
    <property type="entry name" value="Pol_III_a_PolC-type_gram_pos"/>
</dbReference>
<evidence type="ECO:0000256" key="5">
    <source>
        <dbReference type="ARBA" id="ARBA00022695"/>
    </source>
</evidence>
<dbReference type="Gene3D" id="3.30.420.10">
    <property type="entry name" value="Ribonuclease H-like superfamily/Ribonuclease H"/>
    <property type="match status" value="1"/>
</dbReference>
<dbReference type="SUPFAM" id="SSF53098">
    <property type="entry name" value="Ribonuclease H-like"/>
    <property type="match status" value="1"/>
</dbReference>
<evidence type="ECO:0000256" key="10">
    <source>
        <dbReference type="ARBA" id="ARBA00022932"/>
    </source>
</evidence>
<gene>
    <name evidence="13" type="primary">polC</name>
    <name evidence="16" type="ORF">CTDIVETGP_0238</name>
</gene>
<evidence type="ECO:0000256" key="9">
    <source>
        <dbReference type="ARBA" id="ARBA00022839"/>
    </source>
</evidence>
<evidence type="ECO:0000256" key="7">
    <source>
        <dbReference type="ARBA" id="ARBA00022722"/>
    </source>
</evidence>
<dbReference type="InterPro" id="IPR004805">
    <property type="entry name" value="DnaE2/DnaE/PolC"/>
</dbReference>
<comment type="subcellular location">
    <subcellularLocation>
        <location evidence="2 13">Cytoplasm</location>
    </subcellularLocation>
</comment>
<dbReference type="InterPro" id="IPR011708">
    <property type="entry name" value="DNA_pol3_alpha_NTPase_dom"/>
</dbReference>
<dbReference type="Gene3D" id="1.20.5.140">
    <property type="match status" value="1"/>
</dbReference>
<dbReference type="Proteomes" id="UP000019482">
    <property type="component" value="Unassembled WGS sequence"/>
</dbReference>
<dbReference type="EMBL" id="CBXI010000003">
    <property type="protein sequence ID" value="CDL90168.1"/>
    <property type="molecule type" value="Genomic_DNA"/>
</dbReference>
<dbReference type="Gene3D" id="1.10.150.700">
    <property type="entry name" value="PolC, middle finger domain"/>
    <property type="match status" value="2"/>
</dbReference>
<dbReference type="PANTHER" id="PTHR32294:SF5">
    <property type="entry name" value="DNA POLYMERASE III POLC-TYPE"/>
    <property type="match status" value="1"/>
</dbReference>
<dbReference type="SMART" id="SM00479">
    <property type="entry name" value="EXOIII"/>
    <property type="match status" value="1"/>
</dbReference>
<dbReference type="GO" id="GO:0003887">
    <property type="term" value="F:DNA-directed DNA polymerase activity"/>
    <property type="evidence" value="ECO:0007669"/>
    <property type="project" value="UniProtKB-UniRule"/>
</dbReference>
<evidence type="ECO:0000256" key="8">
    <source>
        <dbReference type="ARBA" id="ARBA00022801"/>
    </source>
</evidence>
<proteinExistence type="inferred from homology"/>
<keyword evidence="17" id="KW-1185">Reference proteome</keyword>
<feature type="domain" description="Exonuclease" evidence="14">
    <location>
        <begin position="422"/>
        <end position="587"/>
    </location>
</feature>
<dbReference type="Pfam" id="PF11490">
    <property type="entry name" value="DNA_pol3_a_NII"/>
    <property type="match status" value="1"/>
</dbReference>
<name>W6N1M5_CLOTY</name>
<dbReference type="CDD" id="cd06127">
    <property type="entry name" value="DEDDh"/>
    <property type="match status" value="1"/>
</dbReference>
<dbReference type="InterPro" id="IPR029460">
    <property type="entry name" value="DNAPol_HHH"/>
</dbReference>
<dbReference type="CDD" id="cd07435">
    <property type="entry name" value="PHP_PolIIIA_POLC"/>
    <property type="match status" value="1"/>
</dbReference>
<dbReference type="Pfam" id="PF14579">
    <property type="entry name" value="HHH_6"/>
    <property type="match status" value="1"/>
</dbReference>
<evidence type="ECO:0000259" key="15">
    <source>
        <dbReference type="SMART" id="SM00481"/>
    </source>
</evidence>
<dbReference type="GeneID" id="29419334"/>
<reference evidence="16 17" key="1">
    <citation type="journal article" date="2015" name="Genome Announc.">
        <title>Draft Genome Sequence of Clostridium tyrobutyricum Strain DIVETGP, Isolated from Cow's Milk for Grana Padano Production.</title>
        <authorList>
            <person name="Soggiu A."/>
            <person name="Piras C."/>
            <person name="Gaiarsa S."/>
            <person name="Sassera D."/>
            <person name="Roncada P."/>
            <person name="Bendixen E."/>
            <person name="Brasca M."/>
            <person name="Bonizzi L."/>
        </authorList>
    </citation>
    <scope>NUCLEOTIDE SEQUENCE [LARGE SCALE GENOMIC DNA]</scope>
    <source>
        <strain evidence="16 17">DIVETGP</strain>
    </source>
</reference>
<dbReference type="InterPro" id="IPR003141">
    <property type="entry name" value="Pol/His_phosphatase_N"/>
</dbReference>
<dbReference type="RefSeq" id="WP_017894746.1">
    <property type="nucleotide sequence ID" value="NZ_CBXI010000003.1"/>
</dbReference>
<evidence type="ECO:0000256" key="3">
    <source>
        <dbReference type="ARBA" id="ARBA00022490"/>
    </source>
</evidence>
<evidence type="ECO:0000256" key="12">
    <source>
        <dbReference type="ARBA" id="ARBA00049244"/>
    </source>
</evidence>
<keyword evidence="4 13" id="KW-0808">Transferase</keyword>
<protein>
    <recommendedName>
        <fullName evidence="13">DNA polymerase III PolC-type</fullName>
        <shortName evidence="13">PolIII</shortName>
        <ecNumber evidence="13">2.7.7.7</ecNumber>
    </recommendedName>
</protein>
<keyword evidence="5 13" id="KW-0548">Nucleotidyltransferase</keyword>
<evidence type="ECO:0000256" key="2">
    <source>
        <dbReference type="ARBA" id="ARBA00004496"/>
    </source>
</evidence>